<dbReference type="InterPro" id="IPR013783">
    <property type="entry name" value="Ig-like_fold"/>
</dbReference>
<reference evidence="2 3" key="1">
    <citation type="submission" date="2016-10" db="EMBL/GenBank/DDBJ databases">
        <authorList>
            <person name="Varghese N."/>
            <person name="Submissions S."/>
        </authorList>
    </citation>
    <scope>NUCLEOTIDE SEQUENCE [LARGE SCALE GENOMIC DNA]</scope>
    <source>
        <strain evidence="2 3">DSM 16643</strain>
    </source>
</reference>
<dbReference type="RefSeq" id="WP_223166070.1">
    <property type="nucleotide sequence ID" value="NZ_FMXB01000020.1"/>
</dbReference>
<evidence type="ECO:0000313" key="2">
    <source>
        <dbReference type="EMBL" id="SDA67355.1"/>
    </source>
</evidence>
<dbReference type="Pfam" id="PF11824">
    <property type="entry name" value="DUF3344"/>
    <property type="match status" value="4"/>
</dbReference>
<evidence type="ECO:0000259" key="1">
    <source>
        <dbReference type="Pfam" id="PF11824"/>
    </source>
</evidence>
<keyword evidence="3" id="KW-1185">Reference proteome</keyword>
<protein>
    <recommendedName>
        <fullName evidence="1">DUF3344 domain-containing protein</fullName>
    </recommendedName>
</protein>
<proteinExistence type="predicted"/>
<name>A0A1G5XCT0_9EURY</name>
<feature type="domain" description="DUF3344" evidence="1">
    <location>
        <begin position="27"/>
        <end position="292"/>
    </location>
</feature>
<evidence type="ECO:0000313" key="3">
    <source>
        <dbReference type="Proteomes" id="UP000323439"/>
    </source>
</evidence>
<sequence length="1750" mass="190646">MKFKNKLGFLSIFLFILIISSGIVFAEDSALPSVENGEVSGNVDIATVNPFSTKNTSAELEYEIPASASEIQSAYVVVSTYSGSGNYTYGLTTNISLRTASTTEVLEYANLTFVNDTANDPVVYPITDLTSKQYSDYQSLINITDKVKGLSSGDTVTISVNNTELEGYIFDGRIKLIALVFAYNDNDNDKISYWLNIGQAWTKGTLTTVFKTKDFDGDYEDVALESVSLSSTDANYTLNGIELSDPIQRKGSNFIYDKWDVTDIFEMGNDTSLACTNTGKYSYKAVIQLLTVYNPEVHYIAADIKTEYTSTPSVYAGVNNTLTVKVNNYNKNFNGSVKLYIGDEELDSVDVAINAYNSTSITLVDPTIRPVTANTVNGNNNEKVNYTVVIEDADGFVLNETDASIVLVYDGYLGKDFEYPGANPLEREFYITGDVIVLNTEDYSAAGATSRNDTYNVDLDGGVVNTALLYVSYNWDKIVGDDYNAWNTTFNGVAIAPIATYRDQSNLGGLYAKYGYGLVVYNVTELVVDGNNTFALEKISGNAAVYPSNLIVLTDKKVSAVESYVYIWEEADLLSKSYNKFVPAGFNSTFEIVDGNATLYVFAASAQPGEGNIIVNNETYTNVWNGTSNSFDTFTTEVDAEDISVYFEATGATILGLHQMVVVENPRIAVDSALKTEYTSVPTIYAGVNNTLTVTVTNNGAEIENLTVYVLLDGEEFANYTIDSLAAGASDVNNVVDLTIRPITANTVNGNDNEKVNYIVGIRGADGKIIDLANYSFVVVYDGYLGKDFEYPNAEPLLREFFITGDVIVLNTKDYSAGGATNRTDVYEIDLNDGIVNTALLYVSYNWDKVLDDDYNSWNTTFNGVAIVPIASYRDQSNLGGASAKYGYGLVVYDVTELVVDGNNTFALEKISGMSAVYPSNLIVLTDKDASAVESTVYIWEEADLLSKSYNKFVPAGFNSNFTVIDGNATLFVFAASAQAGEGNIIVNNETYENVWSGSSYSFDIFSTDVNGTDISVYFEATGSTILGLHQMVVVENPRIAMSSDMKSEYTSVPSVYAGVNNTFALTVNNDGADVENVTVYVLEGQNLVGNFTIDSMLSGDKEVFTVVDPTIWPITENTVNGNDNEIANYTVVIMDADGNIIDLANYSFVVVYDGYLGKDFEYPNALSLLWEITFTGDAIVLNTDAYSAGAATNRTDVYEVDLANGTVNRALLYVSYNWDKALDGDYKTWNATFNGVAITPIEAFRDQSNLGGASAKYGYGLVVYDVSELVVDGNNTFAFEKIKGNSAVYPSNLIVLTDKNNSAYKTAYIIEEADLLSKSYNKYVPAGFETSFEIVEGNATLYVFAASAQAGEGNIIVNNETYENVWNGSSYSFDTFTVPVNGTDINVYFEATGSTILGLHQMIIVEHENYLVIEAPDVTKYYKGSERFVVTVTDCVGTPVANKTVSITINGVTYNRTTDEKGIASMALGLNSGEYNVTAAVDNNTVDSIVTILPTVNGTDVVKVFRNGTQYYATFLDSEGNYLKDGTTVNFNINGVMYERKVSGNYGMARLNINLEQGTYIITAINPVTGENAANNITVLPNIVNNTDLVKYYRNDSQYYVTIIGDDGNPVGANETVIFNINGVMYERTTNENGTARLNINLQPGDYIITAMYNGCNVANNITVLPVLSAEDITMTYKDGTQFKANLVDGQGKPLADTNVTFNINGVFYDRATDANGVAALNINLMPGEYIITSSYNGTNIANTIKING</sequence>
<feature type="domain" description="DUF3344" evidence="1">
    <location>
        <begin position="419"/>
        <end position="639"/>
    </location>
</feature>
<dbReference type="EMBL" id="FMXB01000020">
    <property type="protein sequence ID" value="SDA67355.1"/>
    <property type="molecule type" value="Genomic_DNA"/>
</dbReference>
<feature type="domain" description="DUF3344" evidence="1">
    <location>
        <begin position="1160"/>
        <end position="1396"/>
    </location>
</feature>
<gene>
    <name evidence="2" type="ORF">SAMN02910315_02074</name>
</gene>
<dbReference type="Proteomes" id="UP000323439">
    <property type="component" value="Unassembled WGS sequence"/>
</dbReference>
<dbReference type="InterPro" id="IPR021779">
    <property type="entry name" value="DUF3344"/>
</dbReference>
<accession>A0A1G5XCT0</accession>
<dbReference type="Gene3D" id="2.60.40.10">
    <property type="entry name" value="Immunoglobulins"/>
    <property type="match status" value="3"/>
</dbReference>
<organism evidence="2 3">
    <name type="scientific">Methanobrevibacter millerae</name>
    <dbReference type="NCBI Taxonomy" id="230361"/>
    <lineage>
        <taxon>Archaea</taxon>
        <taxon>Methanobacteriati</taxon>
        <taxon>Methanobacteriota</taxon>
        <taxon>Methanomada group</taxon>
        <taxon>Methanobacteria</taxon>
        <taxon>Methanobacteriales</taxon>
        <taxon>Methanobacteriaceae</taxon>
        <taxon>Methanobrevibacter</taxon>
    </lineage>
</organism>
<feature type="domain" description="DUF3344" evidence="1">
    <location>
        <begin position="802"/>
        <end position="1012"/>
    </location>
</feature>